<keyword evidence="1" id="KW-0808">Transferase</keyword>
<dbReference type="EMBL" id="MW574434">
    <property type="protein sequence ID" value="WWD77348.1"/>
    <property type="molecule type" value="Genomic_RNA"/>
</dbReference>
<accession>A0AAU6NDX1</accession>
<protein>
    <submittedName>
        <fullName evidence="1">RNA-dependent RNA polymerase</fullName>
    </submittedName>
</protein>
<sequence length="641" mass="73603">MERAFGSLDRTGTGLFTYPGLRDMYIDEDAHTIFSLYLCRKCINVSRRSDFEKADEAFQARITTPRPEHPDRSRAAEVVGAICRVLFNSDVNPAAAPVVSVPNSNKSCIEWSSFKGGKRVGLANVAKTGCERVVRPKTIKSAGKLRTITIDSIKSQRFNSFNERALNALRGLPWMLSGRELDDVLSNDHRVHPTPDRPFYVSGDLEAATDTFATELSEAYIKELCENFSEYGEEDHDFEYLVNVTTRAQFFKPANGKRTNPVPCDCDKGHPEWCENAWEPTFKQCAGQLMGSIVSFPGLCIINALTGFTARGHFEDLYLHRNDTEWLWDFLNDPGHGFLVNGDDFLAPMSLEEIDRWTEAVKMIGGIVSRGKTLCHPYYGTINSELVRADYDSATRIPVLRPTLIAGLHDRAYKAPASVWKEYLKATSRWPEAAAEFDTDRTMFPRMPQQWGGFGSIRLEKDQFMQRIHEALALKEFRPCTAYDWVTVATEDRCQRTYDRFGSKAHIRARVLNPQYVPHIPPESPPPECKFYEGRYAPAGWYPRSTMRRFAAQKYGRDKHCMRWMEETNVRRDFYEVWKTAQEMAKYMTYPEREALWTAYNDCWDHPGMVLIRKPFLDPWKICDEPLPSTERHTALTRPLF</sequence>
<name>A0AAU6NDX1_9VIRU</name>
<keyword evidence="1" id="KW-0696">RNA-directed RNA polymerase</keyword>
<keyword evidence="1" id="KW-0548">Nucleotidyltransferase</keyword>
<evidence type="ECO:0000313" key="1">
    <source>
        <dbReference type="EMBL" id="WWD77348.1"/>
    </source>
</evidence>
<proteinExistence type="predicted"/>
<reference evidence="1" key="1">
    <citation type="submission" date="2021-02" db="EMBL/GenBank/DDBJ databases">
        <authorList>
            <person name="Urzo M.L.R."/>
            <person name="Kondo H."/>
            <person name="Guinto T.D."/>
            <person name="Cope A.E."/>
            <person name="Budot B.O."/>
            <person name="Suzuki N."/>
        </authorList>
    </citation>
    <scope>NUCLEOTIDE SEQUENCE</scope>
    <source>
        <strain evidence="1">Tar-Rs-3</strain>
    </source>
</reference>
<dbReference type="GO" id="GO:0003968">
    <property type="term" value="F:RNA-directed RNA polymerase activity"/>
    <property type="evidence" value="ECO:0007669"/>
    <property type="project" value="UniProtKB-KW"/>
</dbReference>
<organism evidence="1">
    <name type="scientific">Rhizoctonia solani ourmia-like virus 6</name>
    <dbReference type="NCBI Taxonomy" id="2818414"/>
    <lineage>
        <taxon>Viruses</taxon>
        <taxon>Riboviria</taxon>
        <taxon>Orthornavirae</taxon>
        <taxon>Lenarviricota</taxon>
        <taxon>Miaviricetes</taxon>
        <taxon>Ourlivirales</taxon>
        <taxon>Botourmiaviridae</taxon>
    </lineage>
</organism>